<feature type="domain" description="DUF7379" evidence="2">
    <location>
        <begin position="170"/>
        <end position="251"/>
    </location>
</feature>
<dbReference type="SUPFAM" id="SSF53474">
    <property type="entry name" value="alpha/beta-Hydrolases"/>
    <property type="match status" value="1"/>
</dbReference>
<dbReference type="RefSeq" id="WP_189362527.1">
    <property type="nucleotide sequence ID" value="NZ_BMWZ01000009.1"/>
</dbReference>
<sequence>MTKKAKIIGVDRNVKSVNYVIPQTLKREFELKSYIEVSATRSSNTINTVELNDDDLVAIEFTDHTEWIGHPEDVQAIYEQKTQTKRSLSEDDYIFEIQISDENSSRGFIKRALVKVFSVFTPKKIAKVTMEALAMAYDKKIQPHPGLYKLDANFDKLEYESTSDVSKPFLLLLHGTLSTTKDAFFKLNQDNDTWRAMYHIYENRVIALEHYTLSESPLKNALDFLNACPKACTLDILSHSRGGLIADILAKCDYNNPAPGFSEKEIGILKGKAEEENRALMVSINQVAAQKKIKINKVIRVAAPASGTTILSRRVDHFFNLLLNAASLAFGIANPLYHTVKAFLLELISQKDNPDVLPGLNAMMPESLFQKMMNISDDSVASDLYNISGDSDVGGINFSSLKVILANLFYRDDNDLVVDTRRMSHGAIRKNGMYKYLSKGRHSSHFNYFAANDSCPAILEALKADETNPVTLFTKESYAEGQRGILLDKLSLEGVMVLPEEITRDVVILIPGIMGSTLARNRENQWVDMRKMHNGGITKNLNISADNVEANGVIKKYYNDLANHLLEQYDVITLAFDWRKSLKEAAQKLKQQLDEIIEKYKVNINIVAHSMGGLVVRQCMMDHSATWDLFKKNNSNKFIMLGTPWLGSYLIMEVLTGHSGRVKQLAAIDFENDRSDLLRVFWKFPGIFELLPIEKETDNAFWDSTFWEDLDAKANLKHMPKPSTNEKSLKGFSNYRTRVQTFLDNLNDGDFNNVFYICGQSDKTVYDYKLENRFFSRHKKLVYKATSYGDGSVTWATGIPKELIKNGNVYYTHTTHGQLANEAYIFDGISDLLSTGTTNRLNTEKPITRGGEIISDIYESPEPVFDSESVVNSIFNITEVIKAENEAFNVKVVHGDLRASSYPVMVGHFYMDLILSAEKALDEYLNNRLSQRKSIGYYPGAIGESEVFFNLKTQPRGAIICGLGSADALTSFLLSKSVKQAVLKYAMFMRDNYTLPKAKKYANGISLVLLGTGYGKLPVEDSIKGILLGIAQANQQISDTKEGLQSIKEVEIMNYYESVSSEAYFSLSRLQNADDRMPFILTKGITRRAGAKKRKMFHTTDYNWWYNLHIDSLIEQDENKVCSEDGVTGFKYYSSNGLARVEQEMVGIGLYKINHLLEEMSTNANWDRRLSKALFEMLVPNDFKNRFRNQDKLLLKLDKYAAQIPWELLHDSSSTEIPGSVTSGFIRQLVTEDAVNYNQVALNNIEALIVGDPLYNQNDLPPLPAAKDEAIWITNKLKLSGFNTNALINSTAKHIMMELFNKHYKIMHFAGHGIYDPDNCNVGIAIGNGICIDPAMINQIGYVPEFVFINCCFSGTLKAKDDVYHKQRYRLAANIGTQLIEMGVKAIVISGWAVDDGAAKVFAETFYERMFQGYIFGDAVQLARRDCHRKFPNTNTWGAYQCYGNQFYKFKSRSKLGHQEQEYVVASQVHTDLDNLLIAIRDKNKSKYDAEKELDALLKRAEIANLLDAGVLEKEALIYDELGMSEVANQKYEDLFLFDSGNYSIKALEQYCQVQFHKLKQDLVGLEGHDKTVIIQNYVANTELLMLAGENSSRLNIVANAYKQAANCIDDHSLKIDYLRKSFENYGKALMVSKNKYDGHYLNALSNMIYVGIFLEDLKDEALIKRITKNKLFKKLTNMEKFLNDFIKELDEFDKADLDISVLIGMTELRYALMLIKAKNVEESERDILKRYGEIFKQLYSPRYINIEISQIEFFQQYVKNKKVLESLDHIKSELKKYLN</sequence>
<proteinExistence type="predicted"/>
<dbReference type="GO" id="GO:0006629">
    <property type="term" value="P:lipid metabolic process"/>
    <property type="evidence" value="ECO:0007669"/>
    <property type="project" value="InterPro"/>
</dbReference>
<dbReference type="Pfam" id="PF12770">
    <property type="entry name" value="CHAT"/>
    <property type="match status" value="1"/>
</dbReference>
<dbReference type="PANTHER" id="PTHR11440">
    <property type="entry name" value="LECITHIN-CHOLESTEROL ACYLTRANSFERASE-RELATED"/>
    <property type="match status" value="1"/>
</dbReference>
<dbReference type="InterPro" id="IPR024983">
    <property type="entry name" value="CHAT_dom"/>
</dbReference>
<dbReference type="InterPro" id="IPR055803">
    <property type="entry name" value="DUF7379"/>
</dbReference>
<reference evidence="3" key="1">
    <citation type="journal article" date="2014" name="Int. J. Syst. Evol. Microbiol.">
        <title>Complete genome sequence of Corynebacterium casei LMG S-19264T (=DSM 44701T), isolated from a smear-ripened cheese.</title>
        <authorList>
            <consortium name="US DOE Joint Genome Institute (JGI-PGF)"/>
            <person name="Walter F."/>
            <person name="Albersmeier A."/>
            <person name="Kalinowski J."/>
            <person name="Ruckert C."/>
        </authorList>
    </citation>
    <scope>NUCLEOTIDE SEQUENCE</scope>
    <source>
        <strain evidence="3">KCTC 12710</strain>
    </source>
</reference>
<dbReference type="Gene3D" id="3.40.50.1820">
    <property type="entry name" value="alpha/beta hydrolase"/>
    <property type="match status" value="1"/>
</dbReference>
<organism evidence="3 4">
    <name type="scientific">Algibacter mikhailovii</name>
    <dbReference type="NCBI Taxonomy" id="425498"/>
    <lineage>
        <taxon>Bacteria</taxon>
        <taxon>Pseudomonadati</taxon>
        <taxon>Bacteroidota</taxon>
        <taxon>Flavobacteriia</taxon>
        <taxon>Flavobacteriales</taxon>
        <taxon>Flavobacteriaceae</taxon>
        <taxon>Algibacter</taxon>
    </lineage>
</organism>
<evidence type="ECO:0000313" key="4">
    <source>
        <dbReference type="Proteomes" id="UP000636004"/>
    </source>
</evidence>
<feature type="domain" description="CHAT" evidence="1">
    <location>
        <begin position="1169"/>
        <end position="1445"/>
    </location>
</feature>
<name>A0A918VEE3_9FLAO</name>
<gene>
    <name evidence="3" type="ORF">GCM10007028_32890</name>
</gene>
<reference evidence="3" key="2">
    <citation type="submission" date="2020-09" db="EMBL/GenBank/DDBJ databases">
        <authorList>
            <person name="Sun Q."/>
            <person name="Kim S."/>
        </authorList>
    </citation>
    <scope>NUCLEOTIDE SEQUENCE</scope>
    <source>
        <strain evidence="3">KCTC 12710</strain>
    </source>
</reference>
<dbReference type="Proteomes" id="UP000636004">
    <property type="component" value="Unassembled WGS sequence"/>
</dbReference>
<dbReference type="Pfam" id="PF24096">
    <property type="entry name" value="DUF7379"/>
    <property type="match status" value="1"/>
</dbReference>
<evidence type="ECO:0000259" key="1">
    <source>
        <dbReference type="Pfam" id="PF12770"/>
    </source>
</evidence>
<protein>
    <recommendedName>
        <fullName evidence="5">CHAT domain-containing protein</fullName>
    </recommendedName>
</protein>
<accession>A0A918VEE3</accession>
<dbReference type="Pfam" id="PF02450">
    <property type="entry name" value="LCAT"/>
    <property type="match status" value="1"/>
</dbReference>
<dbReference type="InterPro" id="IPR003386">
    <property type="entry name" value="LACT/PDAT_acylTrfase"/>
</dbReference>
<keyword evidence="4" id="KW-1185">Reference proteome</keyword>
<evidence type="ECO:0000313" key="3">
    <source>
        <dbReference type="EMBL" id="GGZ91889.1"/>
    </source>
</evidence>
<evidence type="ECO:0000259" key="2">
    <source>
        <dbReference type="Pfam" id="PF24096"/>
    </source>
</evidence>
<dbReference type="EMBL" id="BMWZ01000009">
    <property type="protein sequence ID" value="GGZ91889.1"/>
    <property type="molecule type" value="Genomic_DNA"/>
</dbReference>
<comment type="caution">
    <text evidence="3">The sequence shown here is derived from an EMBL/GenBank/DDBJ whole genome shotgun (WGS) entry which is preliminary data.</text>
</comment>
<dbReference type="GO" id="GO:0008374">
    <property type="term" value="F:O-acyltransferase activity"/>
    <property type="evidence" value="ECO:0007669"/>
    <property type="project" value="InterPro"/>
</dbReference>
<evidence type="ECO:0008006" key="5">
    <source>
        <dbReference type="Google" id="ProtNLM"/>
    </source>
</evidence>
<dbReference type="InterPro" id="IPR029058">
    <property type="entry name" value="AB_hydrolase_fold"/>
</dbReference>